<name>A0A081NJT7_9GAMM</name>
<keyword evidence="2" id="KW-1185">Reference proteome</keyword>
<reference evidence="1 2" key="1">
    <citation type="submission" date="2014-06" db="EMBL/GenBank/DDBJ databases">
        <title>Whole Genome Sequences of Three Symbiotic Endozoicomonas Bacteria.</title>
        <authorList>
            <person name="Neave M.J."/>
            <person name="Apprill A."/>
            <person name="Voolstra C.R."/>
        </authorList>
    </citation>
    <scope>NUCLEOTIDE SEQUENCE [LARGE SCALE GENOMIC DNA]</scope>
    <source>
        <strain evidence="1 2">DSM 25634</strain>
    </source>
</reference>
<organism evidence="1 2">
    <name type="scientific">Endozoicomonas numazuensis</name>
    <dbReference type="NCBI Taxonomy" id="1137799"/>
    <lineage>
        <taxon>Bacteria</taxon>
        <taxon>Pseudomonadati</taxon>
        <taxon>Pseudomonadota</taxon>
        <taxon>Gammaproteobacteria</taxon>
        <taxon>Oceanospirillales</taxon>
        <taxon>Endozoicomonadaceae</taxon>
        <taxon>Endozoicomonas</taxon>
    </lineage>
</organism>
<dbReference type="Proteomes" id="UP000028073">
    <property type="component" value="Unassembled WGS sequence"/>
</dbReference>
<proteinExistence type="predicted"/>
<accession>A0A081NJT7</accession>
<dbReference type="EMBL" id="JOKH01000001">
    <property type="protein sequence ID" value="KEQ18710.1"/>
    <property type="molecule type" value="Genomic_DNA"/>
</dbReference>
<evidence type="ECO:0000313" key="2">
    <source>
        <dbReference type="Proteomes" id="UP000028073"/>
    </source>
</evidence>
<sequence length="252" mass="29236">MDFHDALKSSAAKCYVHIELGAGNPVFRYGDRYKSDYSPAINQKDIHSRECSCEYCDYSENTDRFKILTLTLDNILKNRKEEDNLIIYLNDLDLTALDQAVKHLKKHITMNYKDIEKEIQIKSLPGNYFDLNLESLNPDSVHLKNPETTFFYKIEKNFTATIGKLMDGCYNCQDRGLVLIVPRTVCRNDNFEKLFSDASNNSAGATLEKFFLPFDVRYRFPRWKGDRSESEYTSYLCKPPNKKFQQTAFGSC</sequence>
<gene>
    <name evidence="1" type="ORF">GZ78_00915</name>
</gene>
<evidence type="ECO:0000313" key="1">
    <source>
        <dbReference type="EMBL" id="KEQ18710.1"/>
    </source>
</evidence>
<protein>
    <submittedName>
        <fullName evidence="1">Uncharacterized protein</fullName>
    </submittedName>
</protein>
<dbReference type="RefSeq" id="WP_034832009.1">
    <property type="nucleotide sequence ID" value="NZ_JOKH01000001.1"/>
</dbReference>
<comment type="caution">
    <text evidence="1">The sequence shown here is derived from an EMBL/GenBank/DDBJ whole genome shotgun (WGS) entry which is preliminary data.</text>
</comment>
<dbReference type="AlphaFoldDB" id="A0A081NJT7"/>